<dbReference type="Pfam" id="PF00005">
    <property type="entry name" value="ABC_tran"/>
    <property type="match status" value="1"/>
</dbReference>
<evidence type="ECO:0000256" key="4">
    <source>
        <dbReference type="ARBA" id="ARBA00022840"/>
    </source>
</evidence>
<comment type="caution">
    <text evidence="6">The sequence shown here is derived from an EMBL/GenBank/DDBJ whole genome shotgun (WGS) entry which is preliminary data.</text>
</comment>
<dbReference type="EMBL" id="JAHHGM010000025">
    <property type="protein sequence ID" value="MBT2991013.1"/>
    <property type="molecule type" value="Genomic_DNA"/>
</dbReference>
<comment type="similarity">
    <text evidence="1">Belongs to the ABC transporter superfamily.</text>
</comment>
<dbReference type="SUPFAM" id="SSF52540">
    <property type="entry name" value="P-loop containing nucleoside triphosphate hydrolases"/>
    <property type="match status" value="1"/>
</dbReference>
<reference evidence="6 7" key="1">
    <citation type="submission" date="2021-05" db="EMBL/GenBank/DDBJ databases">
        <title>Genetic and Functional Diversity in Clade A Lucinid endosymbionts from the Bahamas.</title>
        <authorList>
            <person name="Giani N.M."/>
            <person name="Engel A.S."/>
            <person name="Campbell B.J."/>
        </authorList>
    </citation>
    <scope>NUCLEOTIDE SEQUENCE [LARGE SCALE GENOMIC DNA]</scope>
    <source>
        <strain evidence="6">LUC16012Gg_MoonRockCtena</strain>
    </source>
</reference>
<dbReference type="InterPro" id="IPR003593">
    <property type="entry name" value="AAA+_ATPase"/>
</dbReference>
<evidence type="ECO:0000259" key="5">
    <source>
        <dbReference type="PROSITE" id="PS50893"/>
    </source>
</evidence>
<dbReference type="GO" id="GO:0005524">
    <property type="term" value="F:ATP binding"/>
    <property type="evidence" value="ECO:0007669"/>
    <property type="project" value="UniProtKB-KW"/>
</dbReference>
<dbReference type="PANTHER" id="PTHR43553:SF24">
    <property type="entry name" value="ENERGY-COUPLING FACTOR TRANSPORTER ATP-BINDING PROTEIN ECFA1"/>
    <property type="match status" value="1"/>
</dbReference>
<gene>
    <name evidence="6" type="ORF">KME65_18805</name>
</gene>
<keyword evidence="3" id="KW-0547">Nucleotide-binding</keyword>
<accession>A0A944MFP5</accession>
<dbReference type="InterPro" id="IPR027417">
    <property type="entry name" value="P-loop_NTPase"/>
</dbReference>
<dbReference type="InterPro" id="IPR050095">
    <property type="entry name" value="ECF_ABC_transporter_ATP-bd"/>
</dbReference>
<dbReference type="InterPro" id="IPR003439">
    <property type="entry name" value="ABC_transporter-like_ATP-bd"/>
</dbReference>
<dbReference type="AlphaFoldDB" id="A0A944MFP5"/>
<dbReference type="SMART" id="SM00382">
    <property type="entry name" value="AAA"/>
    <property type="match status" value="1"/>
</dbReference>
<dbReference type="PROSITE" id="PS50893">
    <property type="entry name" value="ABC_TRANSPORTER_2"/>
    <property type="match status" value="1"/>
</dbReference>
<feature type="domain" description="ABC transporter" evidence="5">
    <location>
        <begin position="2"/>
        <end position="237"/>
    </location>
</feature>
<dbReference type="GO" id="GO:0043190">
    <property type="term" value="C:ATP-binding cassette (ABC) transporter complex"/>
    <property type="evidence" value="ECO:0007669"/>
    <property type="project" value="TreeGrafter"/>
</dbReference>
<dbReference type="Proteomes" id="UP000770889">
    <property type="component" value="Unassembled WGS sequence"/>
</dbReference>
<dbReference type="InterPro" id="IPR015856">
    <property type="entry name" value="ABC_transpr_CbiO/EcfA_su"/>
</dbReference>
<evidence type="ECO:0000313" key="7">
    <source>
        <dbReference type="Proteomes" id="UP000770889"/>
    </source>
</evidence>
<dbReference type="Gene3D" id="3.40.50.300">
    <property type="entry name" value="P-loop containing nucleotide triphosphate hydrolases"/>
    <property type="match status" value="1"/>
</dbReference>
<organism evidence="6 7">
    <name type="scientific">Candidatus Thiodiazotropha taylori</name>
    <dbReference type="NCBI Taxonomy" id="2792791"/>
    <lineage>
        <taxon>Bacteria</taxon>
        <taxon>Pseudomonadati</taxon>
        <taxon>Pseudomonadota</taxon>
        <taxon>Gammaproteobacteria</taxon>
        <taxon>Chromatiales</taxon>
        <taxon>Sedimenticolaceae</taxon>
        <taxon>Candidatus Thiodiazotropha</taxon>
    </lineage>
</organism>
<evidence type="ECO:0000256" key="1">
    <source>
        <dbReference type="ARBA" id="ARBA00005417"/>
    </source>
</evidence>
<evidence type="ECO:0000256" key="3">
    <source>
        <dbReference type="ARBA" id="ARBA00022741"/>
    </source>
</evidence>
<sequence>MIELDQVCFNWPDGAEVLRDFSLRVVPGEKLVVLGANGCGKSTLLKLLNGLLFATTGSYRYRGDPVTRQRFRSAPWANRFRRETVLLFQHPEAMLFNPTVADEIGYGLRQMAHAECDGLVLQWAERLGIQTLLENAPYSLSGGEKKKVALAALLALEPQCLLLDEPIANLDPRSSGWLVDHLLTTEATVIVTTHNLSMAAELGERCLIMDEQGAIRFDGPVRQALADMDLLQQANLVHRHQHRHGSFSHSHPHVHDWE</sequence>
<dbReference type="CDD" id="cd03225">
    <property type="entry name" value="ABC_cobalt_CbiO_domain1"/>
    <property type="match status" value="1"/>
</dbReference>
<keyword evidence="4 6" id="KW-0067">ATP-binding</keyword>
<evidence type="ECO:0000313" key="6">
    <source>
        <dbReference type="EMBL" id="MBT2991013.1"/>
    </source>
</evidence>
<protein>
    <submittedName>
        <fullName evidence="6">Energy-coupling factor ABC transporter ATP-binding protein</fullName>
    </submittedName>
</protein>
<dbReference type="GO" id="GO:0042626">
    <property type="term" value="F:ATPase-coupled transmembrane transporter activity"/>
    <property type="evidence" value="ECO:0007669"/>
    <property type="project" value="TreeGrafter"/>
</dbReference>
<name>A0A944MFP5_9GAMM</name>
<keyword evidence="2" id="KW-0813">Transport</keyword>
<dbReference type="InterPro" id="IPR017871">
    <property type="entry name" value="ABC_transporter-like_CS"/>
</dbReference>
<dbReference type="PROSITE" id="PS00211">
    <property type="entry name" value="ABC_TRANSPORTER_1"/>
    <property type="match status" value="1"/>
</dbReference>
<proteinExistence type="inferred from homology"/>
<dbReference type="GO" id="GO:0016887">
    <property type="term" value="F:ATP hydrolysis activity"/>
    <property type="evidence" value="ECO:0007669"/>
    <property type="project" value="InterPro"/>
</dbReference>
<dbReference type="PANTHER" id="PTHR43553">
    <property type="entry name" value="HEAVY METAL TRANSPORTER"/>
    <property type="match status" value="1"/>
</dbReference>
<evidence type="ECO:0000256" key="2">
    <source>
        <dbReference type="ARBA" id="ARBA00022448"/>
    </source>
</evidence>